<evidence type="ECO:0000256" key="9">
    <source>
        <dbReference type="RuleBase" id="RU364073"/>
    </source>
</evidence>
<keyword evidence="6 8" id="KW-0067">ATP-binding</keyword>
<evidence type="ECO:0000259" key="10">
    <source>
        <dbReference type="Pfam" id="PF00370"/>
    </source>
</evidence>
<evidence type="ECO:0000256" key="8">
    <source>
        <dbReference type="HAMAP-Rule" id="MF_02220"/>
    </source>
</evidence>
<dbReference type="Pfam" id="PF00370">
    <property type="entry name" value="FGGY_N"/>
    <property type="match status" value="1"/>
</dbReference>
<feature type="site" description="Important for activity" evidence="8">
    <location>
        <position position="6"/>
    </location>
</feature>
<feature type="domain" description="Carbohydrate kinase FGGY N-terminal" evidence="10">
    <location>
        <begin position="1"/>
        <end position="242"/>
    </location>
</feature>
<feature type="active site" description="Proton acceptor" evidence="8">
    <location>
        <position position="235"/>
    </location>
</feature>
<keyword evidence="13" id="KW-1185">Reference proteome</keyword>
<evidence type="ECO:0000256" key="4">
    <source>
        <dbReference type="ARBA" id="ARBA00022741"/>
    </source>
</evidence>
<dbReference type="GO" id="GO:0005998">
    <property type="term" value="P:xylulose catabolic process"/>
    <property type="evidence" value="ECO:0007669"/>
    <property type="project" value="UniProtKB-UniRule"/>
</dbReference>
<comment type="caution">
    <text evidence="12">The sequence shown here is derived from an EMBL/GenBank/DDBJ whole genome shotgun (WGS) entry which is preliminary data.</text>
</comment>
<dbReference type="InterPro" id="IPR018483">
    <property type="entry name" value="Carb_kinase_FGGY_CS"/>
</dbReference>
<dbReference type="NCBIfam" id="TIGR01312">
    <property type="entry name" value="XylB"/>
    <property type="match status" value="1"/>
</dbReference>
<feature type="binding site" evidence="8">
    <location>
        <begin position="79"/>
        <end position="80"/>
    </location>
    <ligand>
        <name>substrate</name>
    </ligand>
</feature>
<dbReference type="PANTHER" id="PTHR43095">
    <property type="entry name" value="SUGAR KINASE"/>
    <property type="match status" value="1"/>
</dbReference>
<evidence type="ECO:0000256" key="1">
    <source>
        <dbReference type="ARBA" id="ARBA00009156"/>
    </source>
</evidence>
<dbReference type="InterPro" id="IPR006000">
    <property type="entry name" value="Xylulokinase"/>
</dbReference>
<dbReference type="OrthoDB" id="9805576at2"/>
<evidence type="ECO:0000256" key="2">
    <source>
        <dbReference type="ARBA" id="ARBA00022629"/>
    </source>
</evidence>
<feature type="domain" description="Carbohydrate kinase FGGY C-terminal" evidence="11">
    <location>
        <begin position="252"/>
        <end position="437"/>
    </location>
</feature>
<evidence type="ECO:0000313" key="12">
    <source>
        <dbReference type="EMBL" id="OAP37740.1"/>
    </source>
</evidence>
<dbReference type="Proteomes" id="UP000094025">
    <property type="component" value="Unassembled WGS sequence"/>
</dbReference>
<dbReference type="STRING" id="1472378.AU381_13255"/>
<dbReference type="PIRSF" id="PIRSF000538">
    <property type="entry name" value="GlpK"/>
    <property type="match status" value="1"/>
</dbReference>
<sequence>MYLGLDLGTSGVKAMLIDGEQKIIGSASAALDVSRPQPGWSEQDPADWLRATEEAVAGLKAAHPQALAAVRGIGLSGQMHGATLLDENDAVLRPCILWNDTRSFREAAALDSDPQFRALTGNIVFPGFTAPKLAWVRENEPEIFARVRWVLLPKDYLRLWLTGEHISEMSDSAGTSWLDTGKRKWSESLLAATRLEKRQMPELVEGTDSAGTLRPELANRWGMGSGVVVAGGAGDNAASACGMGTVGEAHAFVSLGTSGVLFAANASYLPNPESAVHAFCHALPNTWHQMGVILSATDALNWHSGVTGRSAADLTGELGDTLRTPGPVTFLPYLSGERTPHNDAAIRGAFAGLGHESSRATLTQAVLEGVSFAIRDSLEALRAAGTTLNRVTAIGGGSRSRYWLKSIATALDLPVDLPADGDFGAAFGAARLGLIAATGADPVATCFAPATAATIAPDASLVAAYEDAYQRYRRLYPAIKGATA</sequence>
<protein>
    <recommendedName>
        <fullName evidence="8 9">Xylulose kinase</fullName>
        <shortName evidence="8 9">Xylulokinase</shortName>
        <ecNumber evidence="8 9">2.7.1.17</ecNumber>
    </recommendedName>
</protein>
<comment type="function">
    <text evidence="8">Catalyzes the phosphorylation of D-xylulose to D-xylulose 5-phosphate.</text>
</comment>
<dbReference type="EC" id="2.7.1.17" evidence="8 9"/>
<evidence type="ECO:0000259" key="11">
    <source>
        <dbReference type="Pfam" id="PF02782"/>
    </source>
</evidence>
<dbReference type="HAMAP" id="MF_02220">
    <property type="entry name" value="XylB"/>
    <property type="match status" value="1"/>
</dbReference>
<dbReference type="Gene3D" id="3.30.420.40">
    <property type="match status" value="2"/>
</dbReference>
<dbReference type="PANTHER" id="PTHR43095:SF6">
    <property type="entry name" value="XYLULOSE KINASE"/>
    <property type="match status" value="1"/>
</dbReference>
<dbReference type="Pfam" id="PF02782">
    <property type="entry name" value="FGGY_C"/>
    <property type="match status" value="1"/>
</dbReference>
<dbReference type="InterPro" id="IPR043129">
    <property type="entry name" value="ATPase_NBD"/>
</dbReference>
<dbReference type="PROSITE" id="PS00933">
    <property type="entry name" value="FGGY_KINASES_1"/>
    <property type="match status" value="1"/>
</dbReference>
<comment type="catalytic activity">
    <reaction evidence="8 9">
        <text>D-xylulose + ATP = D-xylulose 5-phosphate + ADP + H(+)</text>
        <dbReference type="Rhea" id="RHEA:10964"/>
        <dbReference type="ChEBI" id="CHEBI:15378"/>
        <dbReference type="ChEBI" id="CHEBI:17140"/>
        <dbReference type="ChEBI" id="CHEBI:30616"/>
        <dbReference type="ChEBI" id="CHEBI:57737"/>
        <dbReference type="ChEBI" id="CHEBI:456216"/>
        <dbReference type="EC" id="2.7.1.17"/>
    </reaction>
</comment>
<dbReference type="GO" id="GO:0042732">
    <property type="term" value="P:D-xylose metabolic process"/>
    <property type="evidence" value="ECO:0007669"/>
    <property type="project" value="UniProtKB-KW"/>
</dbReference>
<organism evidence="12 13">
    <name type="scientific">Sinorhizobium glycinis</name>
    <dbReference type="NCBI Taxonomy" id="1472378"/>
    <lineage>
        <taxon>Bacteria</taxon>
        <taxon>Pseudomonadati</taxon>
        <taxon>Pseudomonadota</taxon>
        <taxon>Alphaproteobacteria</taxon>
        <taxon>Hyphomicrobiales</taxon>
        <taxon>Rhizobiaceae</taxon>
        <taxon>Sinorhizobium/Ensifer group</taxon>
        <taxon>Sinorhizobium</taxon>
    </lineage>
</organism>
<comment type="similarity">
    <text evidence="1 8 9">Belongs to the FGGY kinase family.</text>
</comment>
<evidence type="ECO:0000256" key="3">
    <source>
        <dbReference type="ARBA" id="ARBA00022679"/>
    </source>
</evidence>
<evidence type="ECO:0000256" key="7">
    <source>
        <dbReference type="ARBA" id="ARBA00023277"/>
    </source>
</evidence>
<reference evidence="12 13" key="1">
    <citation type="journal article" date="2016" name="Int. J. Syst. Evol. Microbiol.">
        <title>Ensifer glycinis sp. nov., an novel rhizobial species associated with Glycine spp.</title>
        <authorList>
            <person name="Yan H."/>
            <person name="Yan J."/>
            <person name="Sui X.H."/>
            <person name="Wang E.T."/>
            <person name="Chen W.X."/>
            <person name="Zhang X.X."/>
            <person name="Chen W.F."/>
        </authorList>
    </citation>
    <scope>NUCLEOTIDE SEQUENCE [LARGE SCALE GENOMIC DNA]</scope>
    <source>
        <strain evidence="12 13">CCBAU 23380</strain>
    </source>
</reference>
<dbReference type="GO" id="GO:0004856">
    <property type="term" value="F:D-xylulokinase activity"/>
    <property type="evidence" value="ECO:0007669"/>
    <property type="project" value="UniProtKB-UniRule"/>
</dbReference>
<evidence type="ECO:0000256" key="6">
    <source>
        <dbReference type="ARBA" id="ARBA00022840"/>
    </source>
</evidence>
<dbReference type="AlphaFoldDB" id="A0A178XR38"/>
<proteinExistence type="inferred from homology"/>
<keyword evidence="5 8" id="KW-0418">Kinase</keyword>
<dbReference type="RefSeq" id="WP_064243281.1">
    <property type="nucleotide sequence ID" value="NZ_LPUX01000062.1"/>
</dbReference>
<keyword evidence="3 8" id="KW-0808">Transferase</keyword>
<keyword evidence="4 8" id="KW-0547">Nucleotide-binding</keyword>
<dbReference type="InterPro" id="IPR000577">
    <property type="entry name" value="Carb_kinase_FGGY"/>
</dbReference>
<gene>
    <name evidence="8 9" type="primary">xylB</name>
    <name evidence="12" type="ORF">AU381_13255</name>
</gene>
<evidence type="ECO:0000313" key="13">
    <source>
        <dbReference type="Proteomes" id="UP000094025"/>
    </source>
</evidence>
<dbReference type="CDD" id="cd07808">
    <property type="entry name" value="ASKHA_NBD_FGGY_EcXK-like"/>
    <property type="match status" value="1"/>
</dbReference>
<dbReference type="InterPro" id="IPR050406">
    <property type="entry name" value="FGGY_Carb_Kinase"/>
</dbReference>
<dbReference type="InterPro" id="IPR018485">
    <property type="entry name" value="FGGY_C"/>
</dbReference>
<dbReference type="EMBL" id="LPUX01000062">
    <property type="protein sequence ID" value="OAP37740.1"/>
    <property type="molecule type" value="Genomic_DNA"/>
</dbReference>
<dbReference type="InterPro" id="IPR018484">
    <property type="entry name" value="FGGY_N"/>
</dbReference>
<keyword evidence="7 8" id="KW-0119">Carbohydrate metabolism</keyword>
<dbReference type="SUPFAM" id="SSF53067">
    <property type="entry name" value="Actin-like ATPase domain"/>
    <property type="match status" value="2"/>
</dbReference>
<keyword evidence="2 8" id="KW-0859">Xylose metabolism</keyword>
<name>A0A178XR38_9HYPH</name>
<dbReference type="GO" id="GO:0005524">
    <property type="term" value="F:ATP binding"/>
    <property type="evidence" value="ECO:0007669"/>
    <property type="project" value="UniProtKB-UniRule"/>
</dbReference>
<evidence type="ECO:0000256" key="5">
    <source>
        <dbReference type="ARBA" id="ARBA00022777"/>
    </source>
</evidence>
<accession>A0A178XR38</accession>